<feature type="domain" description="Cytochrome c" evidence="6">
    <location>
        <begin position="33"/>
        <end position="113"/>
    </location>
</feature>
<keyword evidence="3 4" id="KW-0408">Iron</keyword>
<dbReference type="InterPro" id="IPR036909">
    <property type="entry name" value="Cyt_c-like_dom_sf"/>
</dbReference>
<organism evidence="7 8">
    <name type="scientific">Polymorphum gilvum (strain LMG 25793 / CGMCC 1.9160 / SL003B-26A1)</name>
    <dbReference type="NCBI Taxonomy" id="991905"/>
    <lineage>
        <taxon>Bacteria</taxon>
        <taxon>Pseudomonadati</taxon>
        <taxon>Pseudomonadota</taxon>
        <taxon>Alphaproteobacteria</taxon>
        <taxon>Rhodobacterales</taxon>
        <taxon>Paracoccaceae</taxon>
        <taxon>Polymorphum</taxon>
    </lineage>
</organism>
<dbReference type="InterPro" id="IPR009056">
    <property type="entry name" value="Cyt_c-like_dom"/>
</dbReference>
<dbReference type="PATRIC" id="fig|991905.3.peg.328"/>
<name>F2J1B3_POLGS</name>
<evidence type="ECO:0000256" key="1">
    <source>
        <dbReference type="ARBA" id="ARBA00022617"/>
    </source>
</evidence>
<evidence type="ECO:0000256" key="4">
    <source>
        <dbReference type="PROSITE-ProRule" id="PRU00433"/>
    </source>
</evidence>
<dbReference type="KEGG" id="pgv:SL003B_0323"/>
<dbReference type="HOGENOM" id="CLU_133116_1_1_5"/>
<sequence length="114" mass="12084">MTVLKKLLAGAVLLGSGGSALWILPMPVAQAAADIDNGHRLALQWCASCHLVANDQATVSTTAVASFFEIARNPDMTDAKLTTFLADPHPMMPDMALSNQEISDLTAYITSLAR</sequence>
<dbReference type="PROSITE" id="PS51007">
    <property type="entry name" value="CYTC"/>
    <property type="match status" value="1"/>
</dbReference>
<dbReference type="Pfam" id="PF13442">
    <property type="entry name" value="Cytochrome_CBB3"/>
    <property type="match status" value="1"/>
</dbReference>
<keyword evidence="2 4" id="KW-0479">Metal-binding</keyword>
<dbReference type="GO" id="GO:0046872">
    <property type="term" value="F:metal ion binding"/>
    <property type="evidence" value="ECO:0007669"/>
    <property type="project" value="UniProtKB-KW"/>
</dbReference>
<dbReference type="SUPFAM" id="SSF46626">
    <property type="entry name" value="Cytochrome c"/>
    <property type="match status" value="1"/>
</dbReference>
<dbReference type="eggNOG" id="COG2010">
    <property type="taxonomic scope" value="Bacteria"/>
</dbReference>
<dbReference type="Proteomes" id="UP000008130">
    <property type="component" value="Chromosome"/>
</dbReference>
<evidence type="ECO:0000256" key="2">
    <source>
        <dbReference type="ARBA" id="ARBA00022723"/>
    </source>
</evidence>
<accession>F2J1B3</accession>
<protein>
    <submittedName>
        <fullName evidence="7">Cytochrome c552</fullName>
    </submittedName>
</protein>
<proteinExistence type="predicted"/>
<evidence type="ECO:0000256" key="3">
    <source>
        <dbReference type="ARBA" id="ARBA00023004"/>
    </source>
</evidence>
<gene>
    <name evidence="7" type="primary">cycB</name>
    <name evidence="7" type="ordered locus">SL003B_0323</name>
</gene>
<evidence type="ECO:0000313" key="8">
    <source>
        <dbReference type="Proteomes" id="UP000008130"/>
    </source>
</evidence>
<reference evidence="7 8" key="1">
    <citation type="journal article" date="2011" name="J. Bacteriol.">
        <title>Complete genome sequence of Polymorphum gilvum SL003B-26A1T, a crude oil-degrading bacterium from oil-polluted saline soil.</title>
        <authorList>
            <person name="Li S.G."/>
            <person name="Tang Y.Q."/>
            <person name="Nie Y."/>
            <person name="Cai M."/>
            <person name="Wu X.L."/>
        </authorList>
    </citation>
    <scope>NUCLEOTIDE SEQUENCE [LARGE SCALE GENOMIC DNA]</scope>
    <source>
        <strain evidence="8">LMG 25793 / CGMCC 1.9160 / SL003B-26A1</strain>
    </source>
</reference>
<dbReference type="GO" id="GO:0020037">
    <property type="term" value="F:heme binding"/>
    <property type="evidence" value="ECO:0007669"/>
    <property type="project" value="InterPro"/>
</dbReference>
<dbReference type="STRING" id="991905.SL003B_0323"/>
<keyword evidence="5" id="KW-0732">Signal</keyword>
<feature type="chain" id="PRO_5003278897" evidence="5">
    <location>
        <begin position="32"/>
        <end position="114"/>
    </location>
</feature>
<evidence type="ECO:0000256" key="5">
    <source>
        <dbReference type="SAM" id="SignalP"/>
    </source>
</evidence>
<keyword evidence="1 4" id="KW-0349">Heme</keyword>
<dbReference type="OrthoDB" id="7873796at2"/>
<dbReference type="RefSeq" id="WP_013651082.1">
    <property type="nucleotide sequence ID" value="NC_015259.1"/>
</dbReference>
<evidence type="ECO:0000259" key="6">
    <source>
        <dbReference type="PROSITE" id="PS51007"/>
    </source>
</evidence>
<dbReference type="GO" id="GO:0009055">
    <property type="term" value="F:electron transfer activity"/>
    <property type="evidence" value="ECO:0007669"/>
    <property type="project" value="InterPro"/>
</dbReference>
<dbReference type="Gene3D" id="1.10.760.10">
    <property type="entry name" value="Cytochrome c-like domain"/>
    <property type="match status" value="1"/>
</dbReference>
<dbReference type="AlphaFoldDB" id="F2J1B3"/>
<feature type="signal peptide" evidence="5">
    <location>
        <begin position="1"/>
        <end position="31"/>
    </location>
</feature>
<evidence type="ECO:0000313" key="7">
    <source>
        <dbReference type="EMBL" id="ADZ68758.1"/>
    </source>
</evidence>
<dbReference type="EMBL" id="CP002568">
    <property type="protein sequence ID" value="ADZ68758.1"/>
    <property type="molecule type" value="Genomic_DNA"/>
</dbReference>
<keyword evidence="8" id="KW-1185">Reference proteome</keyword>